<feature type="compositionally biased region" description="Polar residues" evidence="1">
    <location>
        <begin position="99"/>
        <end position="119"/>
    </location>
</feature>
<proteinExistence type="predicted"/>
<reference evidence="3" key="1">
    <citation type="journal article" date="2022" name="New Phytol.">
        <title>Evolutionary transition to the ectomycorrhizal habit in the genomes of a hyperdiverse lineage of mushroom-forming fungi.</title>
        <authorList>
            <person name="Looney B."/>
            <person name="Miyauchi S."/>
            <person name="Morin E."/>
            <person name="Drula E."/>
            <person name="Courty P.E."/>
            <person name="Kohler A."/>
            <person name="Kuo A."/>
            <person name="LaButti K."/>
            <person name="Pangilinan J."/>
            <person name="Lipzen A."/>
            <person name="Riley R."/>
            <person name="Andreopoulos W."/>
            <person name="He G."/>
            <person name="Johnson J."/>
            <person name="Nolan M."/>
            <person name="Tritt A."/>
            <person name="Barry K.W."/>
            <person name="Grigoriev I.V."/>
            <person name="Nagy L.G."/>
            <person name="Hibbett D."/>
            <person name="Henrissat B."/>
            <person name="Matheny P.B."/>
            <person name="Labbe J."/>
            <person name="Martin F.M."/>
        </authorList>
    </citation>
    <scope>NUCLEOTIDE SEQUENCE</scope>
    <source>
        <strain evidence="3">BPL690</strain>
    </source>
</reference>
<evidence type="ECO:0000313" key="4">
    <source>
        <dbReference type="Proteomes" id="UP001203297"/>
    </source>
</evidence>
<dbReference type="InterPro" id="IPR046522">
    <property type="entry name" value="DUF6699"/>
</dbReference>
<protein>
    <recommendedName>
        <fullName evidence="2">DUF6699 domain-containing protein</fullName>
    </recommendedName>
</protein>
<evidence type="ECO:0000313" key="3">
    <source>
        <dbReference type="EMBL" id="KAI0293726.1"/>
    </source>
</evidence>
<keyword evidence="4" id="KW-1185">Reference proteome</keyword>
<dbReference type="Proteomes" id="UP001203297">
    <property type="component" value="Unassembled WGS sequence"/>
</dbReference>
<accession>A0AAD4QKB1</accession>
<sequence length="249" mass="27797">MAQLSYHRHWSPVHLTPRHLTIVLPNQSPRTMLGRPASARAQADLLPTVPSHHPRGLKPAPPFPHAPTAIVHTTTPCPYLLRCRLHPIRANSRRSYNALTRTRSHSCPTSDGTTDTGEFSSRPAFSEVTVGRSRRANRINAQLFHRQEWSATKSHDMVALTNLDVLYAVHTTLMARVTPEEWASLGEGSRAQRRVAEAYKKRCTRMGGGWESGIRRLDWLGSKTHLVGVEIDKSNEAGENVGRLVFGRA</sequence>
<gene>
    <name evidence="3" type="ORF">B0F90DRAFT_1355388</name>
</gene>
<feature type="domain" description="DUF6699" evidence="2">
    <location>
        <begin position="123"/>
        <end position="232"/>
    </location>
</feature>
<dbReference type="EMBL" id="WTXG01000089">
    <property type="protein sequence ID" value="KAI0293726.1"/>
    <property type="molecule type" value="Genomic_DNA"/>
</dbReference>
<evidence type="ECO:0000259" key="2">
    <source>
        <dbReference type="Pfam" id="PF20415"/>
    </source>
</evidence>
<evidence type="ECO:0000256" key="1">
    <source>
        <dbReference type="SAM" id="MobiDB-lite"/>
    </source>
</evidence>
<dbReference type="AlphaFoldDB" id="A0AAD4QKB1"/>
<organism evidence="3 4">
    <name type="scientific">Multifurca ochricompacta</name>
    <dbReference type="NCBI Taxonomy" id="376703"/>
    <lineage>
        <taxon>Eukaryota</taxon>
        <taxon>Fungi</taxon>
        <taxon>Dikarya</taxon>
        <taxon>Basidiomycota</taxon>
        <taxon>Agaricomycotina</taxon>
        <taxon>Agaricomycetes</taxon>
        <taxon>Russulales</taxon>
        <taxon>Russulaceae</taxon>
        <taxon>Multifurca</taxon>
    </lineage>
</organism>
<dbReference type="Pfam" id="PF20415">
    <property type="entry name" value="DUF6699"/>
    <property type="match status" value="1"/>
</dbReference>
<feature type="region of interest" description="Disordered" evidence="1">
    <location>
        <begin position="99"/>
        <end position="125"/>
    </location>
</feature>
<name>A0AAD4QKB1_9AGAM</name>
<comment type="caution">
    <text evidence="3">The sequence shown here is derived from an EMBL/GenBank/DDBJ whole genome shotgun (WGS) entry which is preliminary data.</text>
</comment>